<evidence type="ECO:0000313" key="1">
    <source>
        <dbReference type="EMBL" id="KCW55976.1"/>
    </source>
</evidence>
<proteinExistence type="predicted"/>
<accession>A0A059AQP4</accession>
<reference evidence="1" key="1">
    <citation type="submission" date="2013-07" db="EMBL/GenBank/DDBJ databases">
        <title>The genome of Eucalyptus grandis.</title>
        <authorList>
            <person name="Schmutz J."/>
            <person name="Hayes R."/>
            <person name="Myburg A."/>
            <person name="Tuskan G."/>
            <person name="Grattapaglia D."/>
            <person name="Rokhsar D.S."/>
        </authorList>
    </citation>
    <scope>NUCLEOTIDE SEQUENCE</scope>
    <source>
        <tissue evidence="1">Leaf extractions</tissue>
    </source>
</reference>
<protein>
    <submittedName>
        <fullName evidence="1">Uncharacterized protein</fullName>
    </submittedName>
</protein>
<dbReference type="InParanoid" id="A0A059AQP4"/>
<dbReference type="AlphaFoldDB" id="A0A059AQP4"/>
<sequence length="89" mass="10520">MRRSLAHSSRDLSCSKDREHRGWHLVTYEFSDATSMLIRSIKDFDNIRYETENRREWCSSKGKPSRCFLFARKFTQSAALRLLNNVSCN</sequence>
<dbReference type="STRING" id="71139.A0A059AQP4"/>
<gene>
    <name evidence="1" type="ORF">EUGRSUZ_I01756</name>
</gene>
<dbReference type="Gramene" id="KCW55976">
    <property type="protein sequence ID" value="KCW55976"/>
    <property type="gene ID" value="EUGRSUZ_I01756"/>
</dbReference>
<organism evidence="1">
    <name type="scientific">Eucalyptus grandis</name>
    <name type="common">Flooded gum</name>
    <dbReference type="NCBI Taxonomy" id="71139"/>
    <lineage>
        <taxon>Eukaryota</taxon>
        <taxon>Viridiplantae</taxon>
        <taxon>Streptophyta</taxon>
        <taxon>Embryophyta</taxon>
        <taxon>Tracheophyta</taxon>
        <taxon>Spermatophyta</taxon>
        <taxon>Magnoliopsida</taxon>
        <taxon>eudicotyledons</taxon>
        <taxon>Gunneridae</taxon>
        <taxon>Pentapetalae</taxon>
        <taxon>rosids</taxon>
        <taxon>malvids</taxon>
        <taxon>Myrtales</taxon>
        <taxon>Myrtaceae</taxon>
        <taxon>Myrtoideae</taxon>
        <taxon>Eucalypteae</taxon>
        <taxon>Eucalyptus</taxon>
    </lineage>
</organism>
<dbReference type="EMBL" id="KK198761">
    <property type="protein sequence ID" value="KCW55976.1"/>
    <property type="molecule type" value="Genomic_DNA"/>
</dbReference>
<name>A0A059AQP4_EUCGR</name>